<feature type="transmembrane region" description="Helical" evidence="10">
    <location>
        <begin position="466"/>
        <end position="492"/>
    </location>
</feature>
<sequence>MSSSEMRKRQLVAERKKRGWVLFCFGVLQFTLLFTLTSIQMYINGVSPFVFVPLCGVGALVTSLGGSMFLLFVFGAYAALRPVEADKLNPINYAVPLKEDTRIAILMPIYHEDPARVSGGLKAMMEELSPHGEAKHFDWFVLSDSRNEDVIIQEEMAVFLLREQFPHFNITYRHRISNTFAKVGNTSDFYRRWGRSYKYVIMLDADSILPGESMITLARSMEGSDNTALIQSRFYEVTSDTTFGIVSNFRFLIDNFLYTHYYNYFNPGRGFYMGHNAIVRASAFMEHCNFPVSLPSSFFPGGKMISHDYYEGALLIGAGYETWILPQIISFDQQLHNLSNFYIRERRWLVGAQDWFRFFMSKSLSHFGKINMFQRAIFYYAATIGFITFLTSYYGFSYIFHNPMKTRMLMEYYHLYFTTGMTQYFTYIALVLLLASTAQLSIYYFVLKRKNLIPKMGGTIKFVFSYFLFAFLQSCIMLIAMFLINMFLWQWIKRKKLTWESQDRDGTKLGWMECIKNYYPLSLLGGGIILYSRANIFPYMHIQQFRTLGIQLGPGGIDAFKFSLIFPALVFLFSPAFVRLTSIEIPFVKKMKWLKTPYDGEDLHPVVKKTYQYTEEMRDLIPSEMSFKDAISSPWFTMRHMAGAMSRPKKAKFWRESLERKDINDLTRHEKLTVFRCRELWEMFFVKQYRASVHYWDADSR</sequence>
<reference evidence="11 12" key="1">
    <citation type="submission" date="2021-04" db="EMBL/GenBank/DDBJ databases">
        <title>The complete genome sequence of Neokomagataea sp. TBRC 2177.</title>
        <authorList>
            <person name="Charoenyingcharoen P."/>
            <person name="Yukphan P."/>
        </authorList>
    </citation>
    <scope>NUCLEOTIDE SEQUENCE [LARGE SCALE GENOMIC DNA]</scope>
    <source>
        <strain evidence="11 12">TBRC 2177</strain>
    </source>
</reference>
<comment type="caution">
    <text evidence="11">The sequence shown here is derived from an EMBL/GenBank/DDBJ whole genome shotgun (WGS) entry which is preliminary data.</text>
</comment>
<evidence type="ECO:0000256" key="1">
    <source>
        <dbReference type="ARBA" id="ARBA00004429"/>
    </source>
</evidence>
<feature type="transmembrane region" description="Helical" evidence="10">
    <location>
        <begin position="49"/>
        <end position="80"/>
    </location>
</feature>
<feature type="transmembrane region" description="Helical" evidence="10">
    <location>
        <begin position="424"/>
        <end position="446"/>
    </location>
</feature>
<feature type="transmembrane region" description="Helical" evidence="10">
    <location>
        <begin position="20"/>
        <end position="43"/>
    </location>
</feature>
<keyword evidence="4" id="KW-0997">Cell inner membrane</keyword>
<dbReference type="RefSeq" id="WP_211681807.1">
    <property type="nucleotide sequence ID" value="NZ_JAGRQH010000004.1"/>
</dbReference>
<dbReference type="Proteomes" id="UP000677812">
    <property type="component" value="Unassembled WGS sequence"/>
</dbReference>
<keyword evidence="9 10" id="KW-0472">Membrane</keyword>
<name>A0ABS5E7V3_9PROT</name>
<organism evidence="11 12">
    <name type="scientific">Neokomagataea anthophila</name>
    <dbReference type="NCBI Taxonomy" id="2826925"/>
    <lineage>
        <taxon>Bacteria</taxon>
        <taxon>Pseudomonadati</taxon>
        <taxon>Pseudomonadota</taxon>
        <taxon>Alphaproteobacteria</taxon>
        <taxon>Acetobacterales</taxon>
        <taxon>Acetobacteraceae</taxon>
        <taxon>Neokomagataea</taxon>
    </lineage>
</organism>
<evidence type="ECO:0008006" key="13">
    <source>
        <dbReference type="Google" id="ProtNLM"/>
    </source>
</evidence>
<dbReference type="InterPro" id="IPR050321">
    <property type="entry name" value="Glycosyltr_2/OpgH_subfam"/>
</dbReference>
<evidence type="ECO:0000256" key="8">
    <source>
        <dbReference type="ARBA" id="ARBA00022989"/>
    </source>
</evidence>
<evidence type="ECO:0000256" key="7">
    <source>
        <dbReference type="ARBA" id="ARBA00022692"/>
    </source>
</evidence>
<dbReference type="SUPFAM" id="SSF53448">
    <property type="entry name" value="Nucleotide-diphospho-sugar transferases"/>
    <property type="match status" value="1"/>
</dbReference>
<keyword evidence="5" id="KW-0328">Glycosyltransferase</keyword>
<keyword evidence="3" id="KW-1003">Cell membrane</keyword>
<evidence type="ECO:0000256" key="4">
    <source>
        <dbReference type="ARBA" id="ARBA00022519"/>
    </source>
</evidence>
<evidence type="ECO:0000256" key="3">
    <source>
        <dbReference type="ARBA" id="ARBA00022475"/>
    </source>
</evidence>
<evidence type="ECO:0000313" key="12">
    <source>
        <dbReference type="Proteomes" id="UP000677812"/>
    </source>
</evidence>
<accession>A0ABS5E7V3</accession>
<dbReference type="InterPro" id="IPR029044">
    <property type="entry name" value="Nucleotide-diphossugar_trans"/>
</dbReference>
<feature type="transmembrane region" description="Helical" evidence="10">
    <location>
        <begin position="559"/>
        <end position="578"/>
    </location>
</feature>
<dbReference type="PANTHER" id="PTHR43867:SF5">
    <property type="entry name" value="GLUCANS BIOSYNTHESIS GLUCOSYLTRANSFERASE H"/>
    <property type="match status" value="1"/>
</dbReference>
<evidence type="ECO:0000256" key="2">
    <source>
        <dbReference type="ARBA" id="ARBA00004881"/>
    </source>
</evidence>
<comment type="subcellular location">
    <subcellularLocation>
        <location evidence="1">Cell inner membrane</location>
        <topology evidence="1">Multi-pass membrane protein</topology>
    </subcellularLocation>
</comment>
<keyword evidence="12" id="KW-1185">Reference proteome</keyword>
<evidence type="ECO:0000256" key="6">
    <source>
        <dbReference type="ARBA" id="ARBA00022679"/>
    </source>
</evidence>
<evidence type="ECO:0000256" key="5">
    <source>
        <dbReference type="ARBA" id="ARBA00022676"/>
    </source>
</evidence>
<dbReference type="EMBL" id="JAGRQH010000004">
    <property type="protein sequence ID" value="MBR0559891.1"/>
    <property type="molecule type" value="Genomic_DNA"/>
</dbReference>
<gene>
    <name evidence="11" type="ORF">KB213_07490</name>
</gene>
<keyword evidence="8 10" id="KW-1133">Transmembrane helix</keyword>
<keyword evidence="6" id="KW-0808">Transferase</keyword>
<protein>
    <recommendedName>
        <fullName evidence="13">Glycosyltransferase</fullName>
    </recommendedName>
</protein>
<dbReference type="PANTHER" id="PTHR43867">
    <property type="entry name" value="CELLULOSE SYNTHASE CATALYTIC SUBUNIT A [UDP-FORMING]"/>
    <property type="match status" value="1"/>
</dbReference>
<comment type="pathway">
    <text evidence="2">Glycan metabolism.</text>
</comment>
<evidence type="ECO:0000256" key="10">
    <source>
        <dbReference type="SAM" id="Phobius"/>
    </source>
</evidence>
<evidence type="ECO:0000313" key="11">
    <source>
        <dbReference type="EMBL" id="MBR0559891.1"/>
    </source>
</evidence>
<evidence type="ECO:0000256" key="9">
    <source>
        <dbReference type="ARBA" id="ARBA00023136"/>
    </source>
</evidence>
<keyword evidence="7 10" id="KW-0812">Transmembrane</keyword>
<dbReference type="Gene3D" id="3.90.550.10">
    <property type="entry name" value="Spore Coat Polysaccharide Biosynthesis Protein SpsA, Chain A"/>
    <property type="match status" value="1"/>
</dbReference>
<feature type="transmembrane region" description="Helical" evidence="10">
    <location>
        <begin position="377"/>
        <end position="400"/>
    </location>
</feature>
<proteinExistence type="predicted"/>